<dbReference type="GO" id="GO:0004177">
    <property type="term" value="F:aminopeptidase activity"/>
    <property type="evidence" value="ECO:0007669"/>
    <property type="project" value="TreeGrafter"/>
</dbReference>
<keyword evidence="4" id="KW-0645">Protease</keyword>
<gene>
    <name evidence="13" type="ORF">HYPSUDRAFT_32969</name>
</gene>
<feature type="active site" description="Proton donor" evidence="9">
    <location>
        <position position="397"/>
    </location>
</feature>
<evidence type="ECO:0000256" key="10">
    <source>
        <dbReference type="PIRSR" id="PIRSR634015-2"/>
    </source>
</evidence>
<dbReference type="FunFam" id="3.30.2010.30:FF:000001">
    <property type="entry name" value="Leukotriene A(4) hydrolase"/>
    <property type="match status" value="1"/>
</dbReference>
<dbReference type="InterPro" id="IPR027268">
    <property type="entry name" value="Peptidase_M4/M1_CTD_sf"/>
</dbReference>
<dbReference type="InterPro" id="IPR001930">
    <property type="entry name" value="Peptidase_M1"/>
</dbReference>
<evidence type="ECO:0000256" key="9">
    <source>
        <dbReference type="PIRSR" id="PIRSR634015-1"/>
    </source>
</evidence>
<sequence>MADILVDTASQANYNDIITEHVAFDWSVDFNTKLVSGSATLDMITKKDDLREVILDTWDLNLKKVSVNGTEVSYHLKPKHAVMGSALHIPLAKVSKTGSAITISIEYETTEGCTALQWLEKGQTQGKTFPYLFSQCQPIYARALAPLQDTPSNKIKYSAKVSSTLPVLMSARIVSPPSDGPPHDGKVIGKDVVTYTFTQPVPIPCYLLAIAVGNVRYRPFSKPEGKQWTSGIWAEPELIEASYWEFSEDTTRFLALEEKIVTDYKFGVYDLLVLPPSFPYGGMENACLTFLTPTLLTGDRTLVDVVVHELTHSWFGNGVTHANPSHFWLNEGWTTYIERVLQGSLHSPAERGFSYVIGAKAMYDSLKSYESNPKYQRLVIEFEEGEDPDEAYSSIPYEKGANFILHLERTLGGLEVFLPYVKDYVETFIGKSITTAQWKEHLFGYWEKNGGPEKIKALNSVDFEAWFYGEGVELPVKMEYDITLAETAYNLAARWDAARNTDATKLDFKKSDLDEFNSNQKVVFLERLQSYPALPSALVLHLGDLYQLATSPNAEIRLRFYEVALADAKSSAAITLAVDAAKWVTGDDGTGVIKGRMKFCRPVLKAVAKVDKDLAISNWEKAKTKFHPIARKLIDSDLGLTSTKA</sequence>
<dbReference type="GO" id="GO:0008237">
    <property type="term" value="F:metallopeptidase activity"/>
    <property type="evidence" value="ECO:0007669"/>
    <property type="project" value="UniProtKB-KW"/>
</dbReference>
<evidence type="ECO:0000259" key="12">
    <source>
        <dbReference type="SMART" id="SM01263"/>
    </source>
</evidence>
<dbReference type="GO" id="GO:0004301">
    <property type="term" value="F:epoxide hydrolase activity"/>
    <property type="evidence" value="ECO:0007669"/>
    <property type="project" value="TreeGrafter"/>
</dbReference>
<dbReference type="AlphaFoldDB" id="A0A0D2PME3"/>
<dbReference type="PANTHER" id="PTHR45726:SF3">
    <property type="entry name" value="LEUKOTRIENE A-4 HYDROLASE"/>
    <property type="match status" value="1"/>
</dbReference>
<dbReference type="SUPFAM" id="SSF48371">
    <property type="entry name" value="ARM repeat"/>
    <property type="match status" value="1"/>
</dbReference>
<feature type="domain" description="Peptidase M1 leukotriene A4 hydrolase/aminopeptidase C-terminal" evidence="12">
    <location>
        <begin position="483"/>
        <end position="638"/>
    </location>
</feature>
<dbReference type="InterPro" id="IPR045357">
    <property type="entry name" value="Aminopeptidase_N-like_N"/>
</dbReference>
<dbReference type="PANTHER" id="PTHR45726">
    <property type="entry name" value="LEUKOTRIENE A-4 HYDROLASE"/>
    <property type="match status" value="1"/>
</dbReference>
<dbReference type="InterPro" id="IPR016024">
    <property type="entry name" value="ARM-type_fold"/>
</dbReference>
<dbReference type="InterPro" id="IPR042097">
    <property type="entry name" value="Aminopeptidase_N-like_N_sf"/>
</dbReference>
<dbReference type="MEROPS" id="M01.004"/>
<dbReference type="SUPFAM" id="SSF63737">
    <property type="entry name" value="Leukotriene A4 hydrolase N-terminal domain"/>
    <property type="match status" value="1"/>
</dbReference>
<dbReference type="Gene3D" id="1.10.390.10">
    <property type="entry name" value="Neutral Protease Domain 2"/>
    <property type="match status" value="1"/>
</dbReference>
<feature type="binding site" evidence="11">
    <location>
        <position position="331"/>
    </location>
    <ligand>
        <name>Zn(2+)</name>
        <dbReference type="ChEBI" id="CHEBI:29105"/>
        <note>catalytic</note>
    </ligand>
</feature>
<dbReference type="Gene3D" id="2.60.40.1730">
    <property type="entry name" value="tricorn interacting facor f3 domain"/>
    <property type="match status" value="1"/>
</dbReference>
<organism evidence="13 14">
    <name type="scientific">Hypholoma sublateritium (strain FD-334 SS-4)</name>
    <dbReference type="NCBI Taxonomy" id="945553"/>
    <lineage>
        <taxon>Eukaryota</taxon>
        <taxon>Fungi</taxon>
        <taxon>Dikarya</taxon>
        <taxon>Basidiomycota</taxon>
        <taxon>Agaricomycotina</taxon>
        <taxon>Agaricomycetes</taxon>
        <taxon>Agaricomycetidae</taxon>
        <taxon>Agaricales</taxon>
        <taxon>Agaricineae</taxon>
        <taxon>Strophariaceae</taxon>
        <taxon>Hypholoma</taxon>
    </lineage>
</organism>
<feature type="binding site" evidence="11">
    <location>
        <position position="312"/>
    </location>
    <ligand>
        <name>Zn(2+)</name>
        <dbReference type="ChEBI" id="CHEBI:29105"/>
        <note>catalytic</note>
    </ligand>
</feature>
<evidence type="ECO:0000256" key="6">
    <source>
        <dbReference type="ARBA" id="ARBA00022801"/>
    </source>
</evidence>
<dbReference type="SUPFAM" id="SSF55486">
    <property type="entry name" value="Metalloproteases ('zincins'), catalytic domain"/>
    <property type="match status" value="1"/>
</dbReference>
<evidence type="ECO:0000256" key="5">
    <source>
        <dbReference type="ARBA" id="ARBA00022723"/>
    </source>
</evidence>
<evidence type="ECO:0000256" key="1">
    <source>
        <dbReference type="ARBA" id="ARBA00004496"/>
    </source>
</evidence>
<feature type="binding site" evidence="10">
    <location>
        <begin position="596"/>
        <end position="598"/>
    </location>
    <ligand>
        <name>a peptide</name>
        <dbReference type="ChEBI" id="CHEBI:60466"/>
    </ligand>
</feature>
<dbReference type="InterPro" id="IPR034015">
    <property type="entry name" value="M1_LTA4H"/>
</dbReference>
<dbReference type="PRINTS" id="PR00756">
    <property type="entry name" value="ALADIPTASE"/>
</dbReference>
<dbReference type="GO" id="GO:0006508">
    <property type="term" value="P:proteolysis"/>
    <property type="evidence" value="ECO:0007669"/>
    <property type="project" value="UniProtKB-KW"/>
</dbReference>
<feature type="active site" description="Proton acceptor" evidence="9">
    <location>
        <position position="309"/>
    </location>
</feature>
<dbReference type="InterPro" id="IPR049980">
    <property type="entry name" value="LTA4H_cat"/>
</dbReference>
<comment type="cofactor">
    <cofactor evidence="11">
        <name>Zn(2+)</name>
        <dbReference type="ChEBI" id="CHEBI:29105"/>
    </cofactor>
    <text evidence="11">Binds 1 zinc ion per subunit.</text>
</comment>
<evidence type="ECO:0000256" key="7">
    <source>
        <dbReference type="ARBA" id="ARBA00022833"/>
    </source>
</evidence>
<evidence type="ECO:0000256" key="8">
    <source>
        <dbReference type="ARBA" id="ARBA00023049"/>
    </source>
</evidence>
<protein>
    <recommendedName>
        <fullName evidence="12">Peptidase M1 leukotriene A4 hydrolase/aminopeptidase C-terminal domain-containing protein</fullName>
    </recommendedName>
</protein>
<evidence type="ECO:0000313" key="13">
    <source>
        <dbReference type="EMBL" id="KJA29481.1"/>
    </source>
</evidence>
<feature type="binding site" evidence="10">
    <location>
        <begin position="135"/>
        <end position="137"/>
    </location>
    <ligand>
        <name>a peptide</name>
        <dbReference type="ChEBI" id="CHEBI:60466"/>
    </ligand>
</feature>
<dbReference type="FunFam" id="2.60.40.1730:FF:000004">
    <property type="entry name" value="Leukotriene A(4) hydrolase"/>
    <property type="match status" value="1"/>
</dbReference>
<evidence type="ECO:0000313" key="14">
    <source>
        <dbReference type="Proteomes" id="UP000054270"/>
    </source>
</evidence>
<keyword evidence="5 11" id="KW-0479">Metal-binding</keyword>
<dbReference type="Gene3D" id="3.30.2010.30">
    <property type="match status" value="1"/>
</dbReference>
<keyword evidence="3" id="KW-0963">Cytoplasm</keyword>
<keyword evidence="7 11" id="KW-0862">Zinc</keyword>
<comment type="similarity">
    <text evidence="2">Belongs to the peptidase M1 family.</text>
</comment>
<dbReference type="OMA" id="CTALQWM"/>
<dbReference type="CDD" id="cd09599">
    <property type="entry name" value="M1_LTA4H"/>
    <property type="match status" value="1"/>
</dbReference>
<dbReference type="InterPro" id="IPR014782">
    <property type="entry name" value="Peptidase_M1_dom"/>
</dbReference>
<keyword evidence="6" id="KW-0378">Hydrolase</keyword>
<keyword evidence="8" id="KW-0482">Metalloprotease</keyword>
<evidence type="ECO:0000256" key="2">
    <source>
        <dbReference type="ARBA" id="ARBA00010136"/>
    </source>
</evidence>
<evidence type="ECO:0000256" key="4">
    <source>
        <dbReference type="ARBA" id="ARBA00022670"/>
    </source>
</evidence>
<keyword evidence="14" id="KW-1185">Reference proteome</keyword>
<dbReference type="EMBL" id="KN817519">
    <property type="protein sequence ID" value="KJA29481.1"/>
    <property type="molecule type" value="Genomic_DNA"/>
</dbReference>
<dbReference type="SMART" id="SM01263">
    <property type="entry name" value="Leuk-A4-hydro_C"/>
    <property type="match status" value="1"/>
</dbReference>
<dbReference type="Gene3D" id="1.25.40.320">
    <property type="entry name" value="Peptidase M1, leukotriene A4 hydrolase/aminopeptidase C-terminal domain"/>
    <property type="match status" value="1"/>
</dbReference>
<dbReference type="GO" id="GO:0008270">
    <property type="term" value="F:zinc ion binding"/>
    <property type="evidence" value="ECO:0007669"/>
    <property type="project" value="InterPro"/>
</dbReference>
<dbReference type="InterPro" id="IPR015211">
    <property type="entry name" value="Peptidase_M1_C"/>
</dbReference>
<feature type="binding site" evidence="10">
    <location>
        <begin position="279"/>
        <end position="284"/>
    </location>
    <ligand>
        <name>a peptide</name>
        <dbReference type="ChEBI" id="CHEBI:60466"/>
    </ligand>
</feature>
<proteinExistence type="inferred from homology"/>
<name>A0A0D2PME3_HYPSF</name>
<reference evidence="14" key="1">
    <citation type="submission" date="2014-04" db="EMBL/GenBank/DDBJ databases">
        <title>Evolutionary Origins and Diversification of the Mycorrhizal Mutualists.</title>
        <authorList>
            <consortium name="DOE Joint Genome Institute"/>
            <consortium name="Mycorrhizal Genomics Consortium"/>
            <person name="Kohler A."/>
            <person name="Kuo A."/>
            <person name="Nagy L.G."/>
            <person name="Floudas D."/>
            <person name="Copeland A."/>
            <person name="Barry K.W."/>
            <person name="Cichocki N."/>
            <person name="Veneault-Fourrey C."/>
            <person name="LaButti K."/>
            <person name="Lindquist E.A."/>
            <person name="Lipzen A."/>
            <person name="Lundell T."/>
            <person name="Morin E."/>
            <person name="Murat C."/>
            <person name="Riley R."/>
            <person name="Ohm R."/>
            <person name="Sun H."/>
            <person name="Tunlid A."/>
            <person name="Henrissat B."/>
            <person name="Grigoriev I.V."/>
            <person name="Hibbett D.S."/>
            <person name="Martin F."/>
        </authorList>
    </citation>
    <scope>NUCLEOTIDE SEQUENCE [LARGE SCALE GENOMIC DNA]</scope>
    <source>
        <strain evidence="14">FD-334 SS-4</strain>
    </source>
</reference>
<dbReference type="Pfam" id="PF09127">
    <property type="entry name" value="Leuk-A4-hydro_C"/>
    <property type="match status" value="1"/>
</dbReference>
<evidence type="ECO:0000256" key="3">
    <source>
        <dbReference type="ARBA" id="ARBA00022490"/>
    </source>
</evidence>
<accession>A0A0D2PME3</accession>
<evidence type="ECO:0000256" key="11">
    <source>
        <dbReference type="PIRSR" id="PIRSR634015-3"/>
    </source>
</evidence>
<dbReference type="Proteomes" id="UP000054270">
    <property type="component" value="Unassembled WGS sequence"/>
</dbReference>
<dbReference type="OrthoDB" id="79562at2759"/>
<dbReference type="InterPro" id="IPR038502">
    <property type="entry name" value="M1_LTA-4_hydro/amino_C_sf"/>
</dbReference>
<dbReference type="GO" id="GO:0005829">
    <property type="term" value="C:cytosol"/>
    <property type="evidence" value="ECO:0007669"/>
    <property type="project" value="TreeGrafter"/>
</dbReference>
<dbReference type="STRING" id="945553.A0A0D2PME3"/>
<dbReference type="FunFam" id="1.10.390.10:FF:000003">
    <property type="entry name" value="Leukotriene A(4) hydrolase"/>
    <property type="match status" value="1"/>
</dbReference>
<dbReference type="Pfam" id="PF17900">
    <property type="entry name" value="Peptidase_M1_N"/>
    <property type="match status" value="1"/>
</dbReference>
<feature type="binding site" evidence="11">
    <location>
        <position position="308"/>
    </location>
    <ligand>
        <name>Zn(2+)</name>
        <dbReference type="ChEBI" id="CHEBI:29105"/>
        <note>catalytic</note>
    </ligand>
</feature>
<comment type="subcellular location">
    <subcellularLocation>
        <location evidence="1">Cytoplasm</location>
    </subcellularLocation>
</comment>
<dbReference type="Pfam" id="PF01433">
    <property type="entry name" value="Peptidase_M1"/>
    <property type="match status" value="1"/>
</dbReference>